<evidence type="ECO:0000313" key="2">
    <source>
        <dbReference type="Proteomes" id="UP001444054"/>
    </source>
</evidence>
<sequence>MPNWCANRLTFSGIHHVDELKSWVRGEQSSLPGRAKREGIQLFLAGCAGLLRPDAILPYPPCPALTAHGAVAESSPVSRAFTRWLALFVAGAELDTDTCLTLHQYWLDSGIRDARWQMLDEYETSVIERLYRQKNCDWGNSFRPQDPESWWNTLCDGTDGDAAGEPMDFRLVLPTRLDIEVNGFNGGLLDGIPSSYSHYISRYGCKWPVGCDMNICFDGDTTLTVDFDTPWSPVSQNVLAALSARYGAQVEHWYAEQGCDFCGYGRYSNGEINGQVSDSLEWGEPDPEDEYDCPDVIGPDWIINNIAHFGG</sequence>
<dbReference type="EMBL" id="JAGSGE020000035">
    <property type="protein sequence ID" value="MGD7042569.1"/>
    <property type="molecule type" value="Genomic_DNA"/>
</dbReference>
<evidence type="ECO:0000313" key="1">
    <source>
        <dbReference type="EMBL" id="MGD7042569.1"/>
    </source>
</evidence>
<accession>A0ACC7R235</accession>
<protein>
    <submittedName>
        <fullName evidence="1">DUF1281 domain-containing protein</fullName>
    </submittedName>
</protein>
<proteinExistence type="predicted"/>
<organism evidence="1 2">
    <name type="scientific">Klebsiella pneumoniae subsp. pneumoniae</name>
    <dbReference type="NCBI Taxonomy" id="72407"/>
    <lineage>
        <taxon>Bacteria</taxon>
        <taxon>Pseudomonadati</taxon>
        <taxon>Pseudomonadota</taxon>
        <taxon>Gammaproteobacteria</taxon>
        <taxon>Enterobacterales</taxon>
        <taxon>Enterobacteriaceae</taxon>
        <taxon>Klebsiella/Raoultella group</taxon>
        <taxon>Klebsiella</taxon>
        <taxon>Klebsiella pneumoniae complex</taxon>
    </lineage>
</organism>
<reference evidence="1" key="2">
    <citation type="submission" date="2025-04" db="EMBL/GenBank/DDBJ databases">
        <authorList>
            <person name="Halder G."/>
            <person name="Chaudhuri B."/>
            <person name="Dutta S."/>
        </authorList>
    </citation>
    <scope>NUCLEOTIDE SEQUENCE</scope>
    <source>
        <strain evidence="1">FTCR7</strain>
    </source>
</reference>
<comment type="caution">
    <text evidence="1">The sequence shown here is derived from an EMBL/GenBank/DDBJ whole genome shotgun (WGS) entry which is preliminary data.</text>
</comment>
<gene>
    <name evidence="1" type="ORF">KC542_026450</name>
</gene>
<dbReference type="Proteomes" id="UP001444054">
    <property type="component" value="Unassembled WGS sequence"/>
</dbReference>
<reference evidence="1" key="1">
    <citation type="journal article" date="2025" name="Microbiol. Spectr.">
        <title>Antimicrobial resistance and phylogenetic lineages of KPC-2-producing blood-borne Klebsiella pneumoniae subsp. pneumoniae from Kolkata, India during 2015-2024: Emergence of Klebsiella pneumoniae subsp. pneumoniae with blaKPC-2, blaNDM, and blaOXA-48-like triple carbapenemases.</title>
        <authorList>
            <person name="Halder G."/>
            <person name="Chaudhuri B.N."/>
            <person name="Veeraraghavan B."/>
            <person name="Denny P."/>
            <person name="Dutta P."/>
            <person name="Chakraborty M."/>
            <person name="Khan U.R."/>
            <person name="Ganguly S.S."/>
            <person name="Mandal S."/>
            <person name="Upadhyaya Y.P."/>
            <person name="Biswas B."/>
            <person name="Chakraborty A."/>
            <person name="Maiti S."/>
            <person name="Mondal H."/>
            <person name="Pal S."/>
            <person name="Dutta S."/>
        </authorList>
    </citation>
    <scope>NUCLEOTIDE SEQUENCE</scope>
    <source>
        <strain evidence="1">FTCR7</strain>
    </source>
</reference>
<name>A0ACC7R235_KLEPN</name>